<proteinExistence type="predicted"/>
<comment type="caution">
    <text evidence="1">The sequence shown here is derived from an EMBL/GenBank/DDBJ whole genome shotgun (WGS) entry which is preliminary data.</text>
</comment>
<evidence type="ECO:0000313" key="1">
    <source>
        <dbReference type="EMBL" id="KAI5676528.1"/>
    </source>
</evidence>
<reference evidence="2" key="1">
    <citation type="journal article" date="2023" name="Nat. Plants">
        <title>Single-cell RNA sequencing provides a high-resolution roadmap for understanding the multicellular compartmentation of specialized metabolism.</title>
        <authorList>
            <person name="Sun S."/>
            <person name="Shen X."/>
            <person name="Li Y."/>
            <person name="Li Y."/>
            <person name="Wang S."/>
            <person name="Li R."/>
            <person name="Zhang H."/>
            <person name="Shen G."/>
            <person name="Guo B."/>
            <person name="Wei J."/>
            <person name="Xu J."/>
            <person name="St-Pierre B."/>
            <person name="Chen S."/>
            <person name="Sun C."/>
        </authorList>
    </citation>
    <scope>NUCLEOTIDE SEQUENCE [LARGE SCALE GENOMIC DNA]</scope>
</reference>
<dbReference type="EMBL" id="CM044702">
    <property type="protein sequence ID" value="KAI5676528.1"/>
    <property type="molecule type" value="Genomic_DNA"/>
</dbReference>
<protein>
    <submittedName>
        <fullName evidence="1">Uncharacterized protein</fullName>
    </submittedName>
</protein>
<gene>
    <name evidence="1" type="ORF">M9H77_07478</name>
</gene>
<evidence type="ECO:0000313" key="2">
    <source>
        <dbReference type="Proteomes" id="UP001060085"/>
    </source>
</evidence>
<accession>A0ACC0BVF2</accession>
<name>A0ACC0BVF2_CATRO</name>
<dbReference type="Proteomes" id="UP001060085">
    <property type="component" value="Linkage Group LG02"/>
</dbReference>
<sequence>MKDSSGQTFSPSPSRHSGNSSAAYISKNLQNPPKFIIWRANLKFNHRSSFPPSGCPQYTLHAPPPTSSVPSTPHPSLDPTTSLQPHTSSRTILTSMPFLLPSRLH</sequence>
<keyword evidence="2" id="KW-1185">Reference proteome</keyword>
<organism evidence="1 2">
    <name type="scientific">Catharanthus roseus</name>
    <name type="common">Madagascar periwinkle</name>
    <name type="synonym">Vinca rosea</name>
    <dbReference type="NCBI Taxonomy" id="4058"/>
    <lineage>
        <taxon>Eukaryota</taxon>
        <taxon>Viridiplantae</taxon>
        <taxon>Streptophyta</taxon>
        <taxon>Embryophyta</taxon>
        <taxon>Tracheophyta</taxon>
        <taxon>Spermatophyta</taxon>
        <taxon>Magnoliopsida</taxon>
        <taxon>eudicotyledons</taxon>
        <taxon>Gunneridae</taxon>
        <taxon>Pentapetalae</taxon>
        <taxon>asterids</taxon>
        <taxon>lamiids</taxon>
        <taxon>Gentianales</taxon>
        <taxon>Apocynaceae</taxon>
        <taxon>Rauvolfioideae</taxon>
        <taxon>Vinceae</taxon>
        <taxon>Catharanthinae</taxon>
        <taxon>Catharanthus</taxon>
    </lineage>
</organism>